<proteinExistence type="predicted"/>
<dbReference type="OrthoDB" id="308933at2"/>
<dbReference type="EMBL" id="NQWI01000005">
    <property type="protein sequence ID" value="PDW04709.1"/>
    <property type="molecule type" value="Genomic_DNA"/>
</dbReference>
<protein>
    <recommendedName>
        <fullName evidence="1">Endonuclease GajA/Old nuclease/RecF-like AAA domain-containing protein</fullName>
    </recommendedName>
</protein>
<dbReference type="InterPro" id="IPR051396">
    <property type="entry name" value="Bact_Antivir_Def_Nuclease"/>
</dbReference>
<name>A0A2A6RPB5_9CHLR</name>
<sequence length="523" mass="59378">MKSIRIQNLRSLTDTGYIDLKPITLVVGQNSSGKSTFLRFFPLLRQSIESRTTGPLLWYGRFVDFGSFQEAITKRSSGNSIIFTFDFQLVPLPQRPILFNDVIFDQNRLTNQRFDIRFSLNITGNAKQESNWISECVIEFAEEHVIKINFEKNGKVNKLSVNNKDFLDVITHLHGISQRDGFVPVLMWDSPEATSKFITATDQLLKILFNHVSSLVHKNTQGKTILEILSNLIIGSSHNMLSVMKDIKATNTWTNLISNWDTNSSDFIELRDLIIATSIPELLRSCDACITEFAANNRYIAPVRATAERYYRLQDLAVDEVDFQGQNLAMFLRNLTQTELADFSAWTKENFGFSPEISPSSGHVSLQLRSVDAPDLFNLADQGFGYSQILPILTQLWAIVYQRSRQARSKARRYNTPLTFAIEQPELHLHPYLQAQLVDAFIVSIRAAKQRGVDLRLILETHSETIVNRIGNKIHANALSPDDVNVVLFEKATASKPSVVRLSAYDQEGYLTNWPFGFFDPAE</sequence>
<evidence type="ECO:0000259" key="1">
    <source>
        <dbReference type="Pfam" id="PF13175"/>
    </source>
</evidence>
<organism evidence="2 3">
    <name type="scientific">Candidatus Viridilinea mediisalina</name>
    <dbReference type="NCBI Taxonomy" id="2024553"/>
    <lineage>
        <taxon>Bacteria</taxon>
        <taxon>Bacillati</taxon>
        <taxon>Chloroflexota</taxon>
        <taxon>Chloroflexia</taxon>
        <taxon>Chloroflexales</taxon>
        <taxon>Chloroflexineae</taxon>
        <taxon>Oscillochloridaceae</taxon>
        <taxon>Candidatus Viridilinea</taxon>
    </lineage>
</organism>
<dbReference type="PANTHER" id="PTHR43581">
    <property type="entry name" value="ATP/GTP PHOSPHATASE"/>
    <property type="match status" value="1"/>
</dbReference>
<dbReference type="InterPro" id="IPR041685">
    <property type="entry name" value="AAA_GajA/Old/RecF-like"/>
</dbReference>
<comment type="caution">
    <text evidence="2">The sequence shown here is derived from an EMBL/GenBank/DDBJ whole genome shotgun (WGS) entry which is preliminary data.</text>
</comment>
<feature type="domain" description="Endonuclease GajA/Old nuclease/RecF-like AAA" evidence="1">
    <location>
        <begin position="1"/>
        <end position="467"/>
    </location>
</feature>
<dbReference type="InterPro" id="IPR027417">
    <property type="entry name" value="P-loop_NTPase"/>
</dbReference>
<gene>
    <name evidence="2" type="ORF">CJ255_02090</name>
</gene>
<dbReference type="Gene3D" id="3.40.50.300">
    <property type="entry name" value="P-loop containing nucleotide triphosphate hydrolases"/>
    <property type="match status" value="1"/>
</dbReference>
<evidence type="ECO:0000313" key="3">
    <source>
        <dbReference type="Proteomes" id="UP000220527"/>
    </source>
</evidence>
<dbReference type="Pfam" id="PF13175">
    <property type="entry name" value="AAA_15"/>
    <property type="match status" value="1"/>
</dbReference>
<dbReference type="PANTHER" id="PTHR43581:SF2">
    <property type="entry name" value="EXCINUCLEASE ATPASE SUBUNIT"/>
    <property type="match status" value="1"/>
</dbReference>
<reference evidence="3" key="1">
    <citation type="submission" date="2017-08" db="EMBL/GenBank/DDBJ databases">
        <authorList>
            <person name="Grouzdev D.S."/>
            <person name="Gaisin V.A."/>
            <person name="Rysina M.S."/>
            <person name="Gorlenko V.M."/>
        </authorList>
    </citation>
    <scope>NUCLEOTIDE SEQUENCE [LARGE SCALE GENOMIC DNA]</scope>
    <source>
        <strain evidence="3">Kir15-3F</strain>
    </source>
</reference>
<keyword evidence="3" id="KW-1185">Reference proteome</keyword>
<dbReference type="AlphaFoldDB" id="A0A2A6RPB5"/>
<accession>A0A2A6RPB5</accession>
<dbReference type="SUPFAM" id="SSF52540">
    <property type="entry name" value="P-loop containing nucleoside triphosphate hydrolases"/>
    <property type="match status" value="1"/>
</dbReference>
<evidence type="ECO:0000313" key="2">
    <source>
        <dbReference type="EMBL" id="PDW04709.1"/>
    </source>
</evidence>
<dbReference type="RefSeq" id="WP_097642444.1">
    <property type="nucleotide sequence ID" value="NZ_NQWI01000005.1"/>
</dbReference>
<dbReference type="Proteomes" id="UP000220527">
    <property type="component" value="Unassembled WGS sequence"/>
</dbReference>